<feature type="domain" description="DUF7602" evidence="2">
    <location>
        <begin position="124"/>
        <end position="210"/>
    </location>
</feature>
<dbReference type="InterPro" id="IPR056022">
    <property type="entry name" value="DUF7602"/>
</dbReference>
<reference evidence="3" key="1">
    <citation type="journal article" date="2015" name="PLoS ONE">
        <title>Comprehensive Evaluation of Toxoplasma gondii VEG and Neospora caninum LIV Genomes with Tachyzoite Stage Transcriptome and Proteome Defines Novel Transcript Features.</title>
        <authorList>
            <person name="Ramaprasad A."/>
            <person name="Mourier T."/>
            <person name="Naeem R."/>
            <person name="Malas T.B."/>
            <person name="Moussa E."/>
            <person name="Panigrahi A."/>
            <person name="Vermont S.J."/>
            <person name="Otto T.D."/>
            <person name="Wastling J."/>
            <person name="Pain A."/>
        </authorList>
    </citation>
    <scope>NUCLEOTIDE SEQUENCE</scope>
    <source>
        <strain evidence="3">Liverpool</strain>
    </source>
</reference>
<evidence type="ECO:0000259" key="1">
    <source>
        <dbReference type="Pfam" id="PF14418"/>
    </source>
</evidence>
<sequence>MDFENFNGVPALTAMMNEQLFRRSDPVDSENRFCPSHVAPLQFQQPRSESLKSPSLSFERADRIGKNATMNIDLAQTDASLSSDEFERDALVTKMCESLLESDAPVDTKPYPSETSSTEQVNPQAFLPCRIGNADLLLLHRVLVTLYTDQIIPTVFNLKGRLREFGCSHLVNTNFIAIYALFPTLYRIEWLPRQGERAVFFTIDPPNAKGWIDINDSHDPYPPSMWAEFSNFLYDTFLRSSAPNGIGGGRYGLAKYLKQLDLPFFKGFSLGQLCHVVQLAISSKFLLAYEDNVLKPVTACAVFANALLGLPDAKRRGKKCITDIREIQVCIEYLLQRHPTGFTLSTLKRKLKDLYGRELCQTVFHCAKLVDLMNLPELRKVCLIAKDARHIKVVPPEIPIAPEQPQERTLNISSLPPPPPPPQVCSGAHRQLTNMASW</sequence>
<evidence type="ECO:0000313" key="3">
    <source>
        <dbReference type="EMBL" id="CEL66065.1"/>
    </source>
</evidence>
<dbReference type="Pfam" id="PF24549">
    <property type="entry name" value="DUF7602"/>
    <property type="match status" value="1"/>
</dbReference>
<organism evidence="3">
    <name type="scientific">Neospora caninum (strain Liverpool)</name>
    <dbReference type="NCBI Taxonomy" id="572307"/>
    <lineage>
        <taxon>Eukaryota</taxon>
        <taxon>Sar</taxon>
        <taxon>Alveolata</taxon>
        <taxon>Apicomplexa</taxon>
        <taxon>Conoidasida</taxon>
        <taxon>Coccidia</taxon>
        <taxon>Eucoccidiorida</taxon>
        <taxon>Eimeriorina</taxon>
        <taxon>Sarcocystidae</taxon>
        <taxon>Neospora</taxon>
    </lineage>
</organism>
<dbReference type="InterPro" id="IPR025677">
    <property type="entry name" value="OST-HTH-assoc_dom"/>
</dbReference>
<dbReference type="EMBL" id="LN714480">
    <property type="protein sequence ID" value="CEL66065.1"/>
    <property type="molecule type" value="Genomic_DNA"/>
</dbReference>
<proteinExistence type="predicted"/>
<dbReference type="AlphaFoldDB" id="A0A0F7UBQ2"/>
<evidence type="ECO:0000259" key="2">
    <source>
        <dbReference type="Pfam" id="PF24549"/>
    </source>
</evidence>
<feature type="domain" description="OST-HTH associated" evidence="1">
    <location>
        <begin position="248"/>
        <end position="305"/>
    </location>
</feature>
<name>A0A0F7UBQ2_NEOCL</name>
<accession>A0A0F7UBQ2</accession>
<dbReference type="Pfam" id="PF14418">
    <property type="entry name" value="OHA"/>
    <property type="match status" value="1"/>
</dbReference>
<protein>
    <submittedName>
        <fullName evidence="3">Uncharacterized protein</fullName>
    </submittedName>
</protein>
<gene>
    <name evidence="3" type="ORF">BN1204_018920</name>
</gene>